<dbReference type="InterPro" id="IPR011995">
    <property type="entry name" value="OMPdecase_type-2"/>
</dbReference>
<name>A0AAU7AY77_9ACTN</name>
<comment type="pathway">
    <text evidence="1">Pyrimidine metabolism; UMP biosynthesis via de novo pathway; UMP from orotate: step 2/2.</text>
</comment>
<dbReference type="EMBL" id="CP114014">
    <property type="protein sequence ID" value="XAY06613.1"/>
    <property type="molecule type" value="Genomic_DNA"/>
</dbReference>
<dbReference type="CDD" id="cd04725">
    <property type="entry name" value="OMP_decarboxylase_like"/>
    <property type="match status" value="1"/>
</dbReference>
<dbReference type="SMART" id="SM00934">
    <property type="entry name" value="OMPdecase"/>
    <property type="match status" value="1"/>
</dbReference>
<sequence>MEAHCRAVIDAVADAVVAIKPQLACFERLGAPGRAALGRTVEHAQAAGLLVIADAKRGDIDVSARAYAQSLLGVTPSPFGDIPGLGADAMTASPYMGVDTIGPLLDVGRPAGAGVFVLVRTSNPGAADFEELELANGGRLWEEVARRVAALGDSGDAGGIADVGAVVGATAPQHVERLRELMPRTPFLLPGVGAQGGRVEDLAPAFAPGPAGGLITASRSIVQAGEGAQAAAAARAEAERLRELAWGLA</sequence>
<dbReference type="Pfam" id="PF00215">
    <property type="entry name" value="OMPdecase"/>
    <property type="match status" value="1"/>
</dbReference>
<accession>A0AAU7AY77</accession>
<evidence type="ECO:0000313" key="9">
    <source>
        <dbReference type="EMBL" id="XAY06613.1"/>
    </source>
</evidence>
<evidence type="ECO:0000256" key="6">
    <source>
        <dbReference type="ARBA" id="ARBA00049157"/>
    </source>
</evidence>
<evidence type="ECO:0000256" key="4">
    <source>
        <dbReference type="ARBA" id="ARBA00022975"/>
    </source>
</evidence>
<proteinExistence type="inferred from homology"/>
<dbReference type="InterPro" id="IPR001754">
    <property type="entry name" value="OMPdeCOase_dom"/>
</dbReference>
<dbReference type="Gene3D" id="3.20.20.70">
    <property type="entry name" value="Aldolase class I"/>
    <property type="match status" value="1"/>
</dbReference>
<evidence type="ECO:0000256" key="2">
    <source>
        <dbReference type="ARBA" id="ARBA00008847"/>
    </source>
</evidence>
<evidence type="ECO:0000256" key="3">
    <source>
        <dbReference type="ARBA" id="ARBA00022793"/>
    </source>
</evidence>
<dbReference type="InterPro" id="IPR011060">
    <property type="entry name" value="RibuloseP-bd_barrel"/>
</dbReference>
<organism evidence="9">
    <name type="scientific">Paraconexibacter sp. AEG42_29</name>
    <dbReference type="NCBI Taxonomy" id="2997339"/>
    <lineage>
        <taxon>Bacteria</taxon>
        <taxon>Bacillati</taxon>
        <taxon>Actinomycetota</taxon>
        <taxon>Thermoleophilia</taxon>
        <taxon>Solirubrobacterales</taxon>
        <taxon>Paraconexibacteraceae</taxon>
        <taxon>Paraconexibacter</taxon>
    </lineage>
</organism>
<evidence type="ECO:0000256" key="7">
    <source>
        <dbReference type="NCBIfam" id="TIGR02127"/>
    </source>
</evidence>
<dbReference type="SUPFAM" id="SSF51366">
    <property type="entry name" value="Ribulose-phoshate binding barrel"/>
    <property type="match status" value="1"/>
</dbReference>
<evidence type="ECO:0000256" key="5">
    <source>
        <dbReference type="ARBA" id="ARBA00023239"/>
    </source>
</evidence>
<gene>
    <name evidence="9" type="primary">pyrF</name>
    <name evidence="9" type="ORF">DSM112329_03488</name>
</gene>
<dbReference type="GO" id="GO:0006207">
    <property type="term" value="P:'de novo' pyrimidine nucleobase biosynthetic process"/>
    <property type="evidence" value="ECO:0007669"/>
    <property type="project" value="InterPro"/>
</dbReference>
<dbReference type="GO" id="GO:0009220">
    <property type="term" value="P:pyrimidine ribonucleotide biosynthetic process"/>
    <property type="evidence" value="ECO:0007669"/>
    <property type="project" value="UniProtKB-UniRule"/>
</dbReference>
<comment type="similarity">
    <text evidence="2">Belongs to the OMP decarboxylase family. Type 2 subfamily.</text>
</comment>
<keyword evidence="4" id="KW-0665">Pyrimidine biosynthesis</keyword>
<dbReference type="NCBIfam" id="TIGR02127">
    <property type="entry name" value="pyrF_sub2"/>
    <property type="match status" value="1"/>
</dbReference>
<dbReference type="KEGG" id="parq:DSM112329_03488"/>
<keyword evidence="5 9" id="KW-0456">Lyase</keyword>
<dbReference type="InterPro" id="IPR013785">
    <property type="entry name" value="Aldolase_TIM"/>
</dbReference>
<dbReference type="EC" id="4.1.1.23" evidence="7"/>
<dbReference type="PANTHER" id="PTHR43375">
    <property type="entry name" value="OROTIDINE 5'-PHOSPHATE DECARBOXYLASE"/>
    <property type="match status" value="1"/>
</dbReference>
<dbReference type="GO" id="GO:0004590">
    <property type="term" value="F:orotidine-5'-phosphate decarboxylase activity"/>
    <property type="evidence" value="ECO:0007669"/>
    <property type="project" value="UniProtKB-UniRule"/>
</dbReference>
<dbReference type="AlphaFoldDB" id="A0AAU7AY77"/>
<reference evidence="9" key="1">
    <citation type="submission" date="2022-12" db="EMBL/GenBank/DDBJ databases">
        <title>Paraconexibacter alkalitolerans sp. nov. and Baekduia alba sp. nov., isolated from soil and emended description of the genera Paraconexibacter (Chun et al., 2020) and Baekduia (An et al., 2020).</title>
        <authorList>
            <person name="Vieira S."/>
            <person name="Huber K.J."/>
            <person name="Geppert A."/>
            <person name="Wolf J."/>
            <person name="Neumann-Schaal M."/>
            <person name="Muesken M."/>
            <person name="Overmann J."/>
        </authorList>
    </citation>
    <scope>NUCLEOTIDE SEQUENCE</scope>
    <source>
        <strain evidence="9">AEG42_29</strain>
    </source>
</reference>
<protein>
    <recommendedName>
        <fullName evidence="7">Orotidine-5'-phosphate decarboxylase</fullName>
        <ecNumber evidence="7">4.1.1.23</ecNumber>
    </recommendedName>
</protein>
<dbReference type="PANTHER" id="PTHR43375:SF1">
    <property type="entry name" value="OROTIDINE 5'-PHOSPHATE DECARBOXYLASE"/>
    <property type="match status" value="1"/>
</dbReference>
<evidence type="ECO:0000259" key="8">
    <source>
        <dbReference type="SMART" id="SM00934"/>
    </source>
</evidence>
<keyword evidence="3" id="KW-0210">Decarboxylase</keyword>
<comment type="catalytic activity">
    <reaction evidence="6">
        <text>orotidine 5'-phosphate + H(+) = UMP + CO2</text>
        <dbReference type="Rhea" id="RHEA:11596"/>
        <dbReference type="ChEBI" id="CHEBI:15378"/>
        <dbReference type="ChEBI" id="CHEBI:16526"/>
        <dbReference type="ChEBI" id="CHEBI:57538"/>
        <dbReference type="ChEBI" id="CHEBI:57865"/>
        <dbReference type="EC" id="4.1.1.23"/>
    </reaction>
</comment>
<evidence type="ECO:0000256" key="1">
    <source>
        <dbReference type="ARBA" id="ARBA00004861"/>
    </source>
</evidence>
<feature type="domain" description="Orotidine 5'-phosphate decarboxylase" evidence="8">
    <location>
        <begin position="1"/>
        <end position="234"/>
    </location>
</feature>